<dbReference type="InterPro" id="IPR018060">
    <property type="entry name" value="HTH_AraC"/>
</dbReference>
<dbReference type="RefSeq" id="WP_229999072.1">
    <property type="nucleotide sequence ID" value="NZ_JAJJMN010000001.1"/>
</dbReference>
<name>A0ABS8M046_9FLAO</name>
<evidence type="ECO:0000256" key="4">
    <source>
        <dbReference type="SAM" id="Phobius"/>
    </source>
</evidence>
<dbReference type="SMART" id="SM00342">
    <property type="entry name" value="HTH_ARAC"/>
    <property type="match status" value="1"/>
</dbReference>
<dbReference type="SUPFAM" id="SSF46689">
    <property type="entry name" value="Homeodomain-like"/>
    <property type="match status" value="1"/>
</dbReference>
<evidence type="ECO:0000313" key="7">
    <source>
        <dbReference type="Proteomes" id="UP001430700"/>
    </source>
</evidence>
<dbReference type="Proteomes" id="UP001430700">
    <property type="component" value="Unassembled WGS sequence"/>
</dbReference>
<dbReference type="PANTHER" id="PTHR43280">
    <property type="entry name" value="ARAC-FAMILY TRANSCRIPTIONAL REGULATOR"/>
    <property type="match status" value="1"/>
</dbReference>
<gene>
    <name evidence="6" type="ORF">LNQ34_07230</name>
</gene>
<keyword evidence="4" id="KW-0812">Transmembrane</keyword>
<evidence type="ECO:0000256" key="3">
    <source>
        <dbReference type="ARBA" id="ARBA00023163"/>
    </source>
</evidence>
<dbReference type="PANTHER" id="PTHR43280:SF29">
    <property type="entry name" value="ARAC-FAMILY TRANSCRIPTIONAL REGULATOR"/>
    <property type="match status" value="1"/>
</dbReference>
<keyword evidence="4" id="KW-0472">Membrane</keyword>
<comment type="caution">
    <text evidence="6">The sequence shown here is derived from an EMBL/GenBank/DDBJ whole genome shotgun (WGS) entry which is preliminary data.</text>
</comment>
<dbReference type="InterPro" id="IPR009057">
    <property type="entry name" value="Homeodomain-like_sf"/>
</dbReference>
<sequence length="370" mass="43029">MLYLTGIIITFFLVVVLASKRNKTEADKILALWLFFTGFHLFLFYLHYKNDYRDFPFLLGLELPMPLVQGPFLFLYTSALTNQNRYKKFNLLHFIPFLAAILVLIPFYNLSFEEKAAVFKNKGKGYETLISILYAAIVFSGIIYPLLSLQKLVKHQKNINNQFSHTERINLTWLRYLILGSCIIWLAILFFDDQYIFSVVVFYLIFIGYFGVKQVGIFTNQPLSENNHSKTLTSESVDTKNTSEKIKYEKSGLTSSELTAIHQRLTQLMDDEKIYKNADLTLTELSQKISVHPNILSQVINSAEQKNFYDYINFQRVEEFKRTILLPENQKFTFLSIAFECGFNSKTAFNRNFKKATGVSPSEYLKKLSF</sequence>
<dbReference type="PROSITE" id="PS01124">
    <property type="entry name" value="HTH_ARAC_FAMILY_2"/>
    <property type="match status" value="1"/>
</dbReference>
<feature type="transmembrane region" description="Helical" evidence="4">
    <location>
        <begin position="28"/>
        <end position="48"/>
    </location>
</feature>
<evidence type="ECO:0000259" key="5">
    <source>
        <dbReference type="PROSITE" id="PS01124"/>
    </source>
</evidence>
<feature type="transmembrane region" description="Helical" evidence="4">
    <location>
        <begin position="170"/>
        <end position="189"/>
    </location>
</feature>
<keyword evidence="4" id="KW-1133">Transmembrane helix</keyword>
<dbReference type="Pfam" id="PF12833">
    <property type="entry name" value="HTH_18"/>
    <property type="match status" value="1"/>
</dbReference>
<dbReference type="InterPro" id="IPR020449">
    <property type="entry name" value="Tscrpt_reg_AraC-type_HTH"/>
</dbReference>
<feature type="domain" description="HTH araC/xylS-type" evidence="5">
    <location>
        <begin position="263"/>
        <end position="367"/>
    </location>
</feature>
<evidence type="ECO:0000313" key="6">
    <source>
        <dbReference type="EMBL" id="MCC9017558.1"/>
    </source>
</evidence>
<keyword evidence="3" id="KW-0804">Transcription</keyword>
<accession>A0ABS8M046</accession>
<dbReference type="EMBL" id="JAJJMN010000001">
    <property type="protein sequence ID" value="MCC9017558.1"/>
    <property type="molecule type" value="Genomic_DNA"/>
</dbReference>
<proteinExistence type="predicted"/>
<dbReference type="PRINTS" id="PR00032">
    <property type="entry name" value="HTHARAC"/>
</dbReference>
<keyword evidence="7" id="KW-1185">Reference proteome</keyword>
<evidence type="ECO:0000256" key="1">
    <source>
        <dbReference type="ARBA" id="ARBA00023015"/>
    </source>
</evidence>
<evidence type="ECO:0000256" key="2">
    <source>
        <dbReference type="ARBA" id="ARBA00023125"/>
    </source>
</evidence>
<feature type="transmembrane region" description="Helical" evidence="4">
    <location>
        <begin position="195"/>
        <end position="212"/>
    </location>
</feature>
<keyword evidence="1" id="KW-0805">Transcription regulation</keyword>
<keyword evidence="2" id="KW-0238">DNA-binding</keyword>
<protein>
    <submittedName>
        <fullName evidence="6">Helix-turn-helix domain-containing protein</fullName>
    </submittedName>
</protein>
<organism evidence="6 7">
    <name type="scientific">Flavobacterium lipolyticum</name>
    <dbReference type="NCBI Taxonomy" id="2893754"/>
    <lineage>
        <taxon>Bacteria</taxon>
        <taxon>Pseudomonadati</taxon>
        <taxon>Bacteroidota</taxon>
        <taxon>Flavobacteriia</taxon>
        <taxon>Flavobacteriales</taxon>
        <taxon>Flavobacteriaceae</taxon>
        <taxon>Flavobacterium</taxon>
    </lineage>
</organism>
<feature type="transmembrane region" description="Helical" evidence="4">
    <location>
        <begin position="128"/>
        <end position="149"/>
    </location>
</feature>
<reference evidence="6" key="1">
    <citation type="submission" date="2021-11" db="EMBL/GenBank/DDBJ databases">
        <title>Description of novel Flavobacterium species.</title>
        <authorList>
            <person name="Saticioglu I.B."/>
            <person name="Ay H."/>
            <person name="Altun S."/>
            <person name="Duman M."/>
        </authorList>
    </citation>
    <scope>NUCLEOTIDE SEQUENCE</scope>
    <source>
        <strain evidence="6">F-126</strain>
    </source>
</reference>
<feature type="transmembrane region" description="Helical" evidence="4">
    <location>
        <begin position="89"/>
        <end position="108"/>
    </location>
</feature>
<dbReference type="Gene3D" id="1.10.10.60">
    <property type="entry name" value="Homeodomain-like"/>
    <property type="match status" value="2"/>
</dbReference>